<keyword evidence="18" id="KW-1185">Reference proteome</keyword>
<dbReference type="NCBIfam" id="NF007922">
    <property type="entry name" value="PRK10637.1"/>
    <property type="match status" value="1"/>
</dbReference>
<evidence type="ECO:0000256" key="3">
    <source>
        <dbReference type="ARBA" id="ARBA00022573"/>
    </source>
</evidence>
<dbReference type="PANTHER" id="PTHR45790:SF3">
    <property type="entry name" value="S-ADENOSYL-L-METHIONINE-DEPENDENT UROPORPHYRINOGEN III METHYLTRANSFERASE, CHLOROPLASTIC"/>
    <property type="match status" value="1"/>
</dbReference>
<evidence type="ECO:0000256" key="9">
    <source>
        <dbReference type="ARBA" id="ARBA00023239"/>
    </source>
</evidence>
<dbReference type="NCBIfam" id="NF004790">
    <property type="entry name" value="PRK06136.1"/>
    <property type="match status" value="1"/>
</dbReference>
<evidence type="ECO:0000313" key="17">
    <source>
        <dbReference type="EMBL" id="MFD2648759.1"/>
    </source>
</evidence>
<evidence type="ECO:0000256" key="13">
    <source>
        <dbReference type="ARBA" id="ARBA00047561"/>
    </source>
</evidence>
<evidence type="ECO:0000313" key="18">
    <source>
        <dbReference type="Proteomes" id="UP001597521"/>
    </source>
</evidence>
<evidence type="ECO:0000256" key="8">
    <source>
        <dbReference type="ARBA" id="ARBA00023027"/>
    </source>
</evidence>
<evidence type="ECO:0000256" key="1">
    <source>
        <dbReference type="ARBA" id="ARBA00005010"/>
    </source>
</evidence>
<keyword evidence="9 17" id="KW-0456">Lyase</keyword>
<dbReference type="SUPFAM" id="SSF53790">
    <property type="entry name" value="Tetrapyrrole methylase"/>
    <property type="match status" value="1"/>
</dbReference>
<dbReference type="GO" id="GO:0043115">
    <property type="term" value="F:precorrin-2 dehydrogenase activity"/>
    <property type="evidence" value="ECO:0007669"/>
    <property type="project" value="UniProtKB-EC"/>
</dbReference>
<protein>
    <submittedName>
        <fullName evidence="17">Siroheme synthase CysG</fullName>
        <ecNumber evidence="17">1.3.1.76</ecNumber>
        <ecNumber evidence="17">2.1.1.107</ecNumber>
        <ecNumber evidence="17">4.99.1.4</ecNumber>
    </submittedName>
</protein>
<dbReference type="InterPro" id="IPR014777">
    <property type="entry name" value="4pyrrole_Mease_sub1"/>
</dbReference>
<dbReference type="InterPro" id="IPR036291">
    <property type="entry name" value="NAD(P)-bd_dom_sf"/>
</dbReference>
<dbReference type="NCBIfam" id="TIGR01469">
    <property type="entry name" value="cobA_cysG_Cterm"/>
    <property type="match status" value="1"/>
</dbReference>
<dbReference type="SUPFAM" id="SSF51735">
    <property type="entry name" value="NAD(P)-binding Rossmann-fold domains"/>
    <property type="match status" value="1"/>
</dbReference>
<evidence type="ECO:0000259" key="16">
    <source>
        <dbReference type="Pfam" id="PF10414"/>
    </source>
</evidence>
<dbReference type="Gene3D" id="3.30.160.110">
    <property type="entry name" value="Siroheme synthase, domain 2"/>
    <property type="match status" value="1"/>
</dbReference>
<evidence type="ECO:0000256" key="7">
    <source>
        <dbReference type="ARBA" id="ARBA00023002"/>
    </source>
</evidence>
<dbReference type="PROSITE" id="PS00840">
    <property type="entry name" value="SUMT_2"/>
    <property type="match status" value="1"/>
</dbReference>
<proteinExistence type="inferred from homology"/>
<evidence type="ECO:0000256" key="4">
    <source>
        <dbReference type="ARBA" id="ARBA00022603"/>
    </source>
</evidence>
<keyword evidence="10" id="KW-0627">Porphyrin biosynthesis</keyword>
<evidence type="ECO:0000256" key="5">
    <source>
        <dbReference type="ARBA" id="ARBA00022679"/>
    </source>
</evidence>
<dbReference type="EC" id="4.99.1.4" evidence="17"/>
<evidence type="ECO:0000256" key="11">
    <source>
        <dbReference type="ARBA" id="ARBA00023268"/>
    </source>
</evidence>
<comment type="catalytic activity">
    <reaction evidence="13">
        <text>precorrin-2 + NAD(+) = sirohydrochlorin + NADH + 2 H(+)</text>
        <dbReference type="Rhea" id="RHEA:15613"/>
        <dbReference type="ChEBI" id="CHEBI:15378"/>
        <dbReference type="ChEBI" id="CHEBI:57540"/>
        <dbReference type="ChEBI" id="CHEBI:57945"/>
        <dbReference type="ChEBI" id="CHEBI:58351"/>
        <dbReference type="ChEBI" id="CHEBI:58827"/>
        <dbReference type="EC" id="1.3.1.76"/>
    </reaction>
</comment>
<dbReference type="InterPro" id="IPR006367">
    <property type="entry name" value="Sirohaem_synthase_N"/>
</dbReference>
<dbReference type="InterPro" id="IPR012409">
    <property type="entry name" value="Sirohaem_synth"/>
</dbReference>
<dbReference type="Gene3D" id="3.40.1010.10">
    <property type="entry name" value="Cobalt-precorrin-4 Transmethylase, Domain 1"/>
    <property type="match status" value="1"/>
</dbReference>
<dbReference type="PIRSF" id="PIRSF036426">
    <property type="entry name" value="Sirohaem_synth"/>
    <property type="match status" value="1"/>
</dbReference>
<dbReference type="InterPro" id="IPR019478">
    <property type="entry name" value="Sirohaem_synthase_dimer_dom"/>
</dbReference>
<dbReference type="InterPro" id="IPR035996">
    <property type="entry name" value="4pyrrol_Methylase_sf"/>
</dbReference>
<dbReference type="InterPro" id="IPR050161">
    <property type="entry name" value="Siro_Cobalamin_biosynth"/>
</dbReference>
<dbReference type="NCBIfam" id="TIGR01470">
    <property type="entry name" value="cysG_Nterm"/>
    <property type="match status" value="1"/>
</dbReference>
<dbReference type="Gene3D" id="3.40.50.720">
    <property type="entry name" value="NAD(P)-binding Rossmann-like Domain"/>
    <property type="match status" value="1"/>
</dbReference>
<dbReference type="GO" id="GO:0004851">
    <property type="term" value="F:uroporphyrin-III C-methyltransferase activity"/>
    <property type="evidence" value="ECO:0007669"/>
    <property type="project" value="UniProtKB-EC"/>
</dbReference>
<feature type="domain" description="Tetrapyrrole methylase" evidence="15">
    <location>
        <begin position="229"/>
        <end position="441"/>
    </location>
</feature>
<dbReference type="RefSeq" id="WP_386834050.1">
    <property type="nucleotide sequence ID" value="NZ_JBHUNP010000001.1"/>
</dbReference>
<dbReference type="GO" id="GO:0032259">
    <property type="term" value="P:methylation"/>
    <property type="evidence" value="ECO:0007669"/>
    <property type="project" value="UniProtKB-KW"/>
</dbReference>
<keyword evidence="6" id="KW-0949">S-adenosyl-L-methionine</keyword>
<dbReference type="PANTHER" id="PTHR45790">
    <property type="entry name" value="SIROHEME SYNTHASE-RELATED"/>
    <property type="match status" value="1"/>
</dbReference>
<evidence type="ECO:0000256" key="10">
    <source>
        <dbReference type="ARBA" id="ARBA00023244"/>
    </source>
</evidence>
<dbReference type="Gene3D" id="3.30.950.10">
    <property type="entry name" value="Methyltransferase, Cobalt-precorrin-4 Transmethylase, Domain 2"/>
    <property type="match status" value="1"/>
</dbReference>
<name>A0ABW5QN69_9HYPH</name>
<dbReference type="PROSITE" id="PS00839">
    <property type="entry name" value="SUMT_1"/>
    <property type="match status" value="1"/>
</dbReference>
<keyword evidence="4 14" id="KW-0489">Methyltransferase</keyword>
<dbReference type="CDD" id="cd11642">
    <property type="entry name" value="SUMT"/>
    <property type="match status" value="1"/>
</dbReference>
<dbReference type="EC" id="2.1.1.107" evidence="17"/>
<evidence type="ECO:0000256" key="12">
    <source>
        <dbReference type="ARBA" id="ARBA00025705"/>
    </source>
</evidence>
<dbReference type="SUPFAM" id="SSF75615">
    <property type="entry name" value="Siroheme synthase middle domains-like"/>
    <property type="match status" value="1"/>
</dbReference>
<accession>A0ABW5QN69</accession>
<dbReference type="InterPro" id="IPR006366">
    <property type="entry name" value="CobA/CysG_C"/>
</dbReference>
<comment type="pathway">
    <text evidence="12">Porphyrin-containing compound metabolism; siroheme biosynthesis; precorrin-2 from uroporphyrinogen III: step 1/1.</text>
</comment>
<keyword evidence="3" id="KW-0169">Cobalamin biosynthesis</keyword>
<keyword evidence="11" id="KW-0511">Multifunctional enzyme</keyword>
<keyword evidence="8" id="KW-0520">NAD</keyword>
<evidence type="ECO:0000259" key="15">
    <source>
        <dbReference type="Pfam" id="PF00590"/>
    </source>
</evidence>
<dbReference type="Pfam" id="PF00590">
    <property type="entry name" value="TP_methylase"/>
    <property type="match status" value="1"/>
</dbReference>
<dbReference type="InterPro" id="IPR000878">
    <property type="entry name" value="4pyrrol_Mease"/>
</dbReference>
<dbReference type="InterPro" id="IPR003043">
    <property type="entry name" value="Uropor_MeTrfase_CS"/>
</dbReference>
<comment type="caution">
    <text evidence="17">The sequence shown here is derived from an EMBL/GenBank/DDBJ whole genome shotgun (WGS) entry which is preliminary data.</text>
</comment>
<feature type="domain" description="Sirohaem synthase dimerisation" evidence="16">
    <location>
        <begin position="170"/>
        <end position="203"/>
    </location>
</feature>
<comment type="similarity">
    <text evidence="2 14">Belongs to the precorrin methyltransferase family.</text>
</comment>
<gene>
    <name evidence="17" type="primary">cysG</name>
    <name evidence="17" type="ORF">ACFSX5_13240</name>
</gene>
<evidence type="ECO:0000256" key="14">
    <source>
        <dbReference type="RuleBase" id="RU003960"/>
    </source>
</evidence>
<reference evidence="18" key="1">
    <citation type="journal article" date="2019" name="Int. J. Syst. Evol. Microbiol.">
        <title>The Global Catalogue of Microorganisms (GCM) 10K type strain sequencing project: providing services to taxonomists for standard genome sequencing and annotation.</title>
        <authorList>
            <consortium name="The Broad Institute Genomics Platform"/>
            <consortium name="The Broad Institute Genome Sequencing Center for Infectious Disease"/>
            <person name="Wu L."/>
            <person name="Ma J."/>
        </authorList>
    </citation>
    <scope>NUCLEOTIDE SEQUENCE [LARGE SCALE GENOMIC DNA]</scope>
    <source>
        <strain evidence="18">CCM 7427</strain>
    </source>
</reference>
<keyword evidence="5 14" id="KW-0808">Transferase</keyword>
<comment type="pathway">
    <text evidence="1">Porphyrin-containing compound metabolism; siroheme biosynthesis; sirohydrochlorin from precorrin-2: step 1/1.</text>
</comment>
<sequence>MRIVSRMPAVAPRPRMAALSTLPVFYTIAGKRVLVAGGSEAAAWKAELLAATGATVDVAALSDELSDEMSALAEAGLVVHHDRHWTTLGWDDYALAVGDCEEEEATHFVAAARRAGVPVNVIDKPAFCDFQFGSVVNRSPVVVGISTTGAAPILGQAVRQRIETVLPAALAEWAALARQVRGKVTDLLKPGAERRAFWERLAAAAFRKGEADIDVATWLGEAAGAKAGRVTLVGAGPGEADYLTIKALRALQAADVILFDDLVSDEVLELARREAKRILVGKRGGRESCRQEDINRTMISLAKAGRHVVRLKSGDPMIFGRAGEELAELEREGIPVEVVPGITTALALAAELKLSLTHRDCAQSVRFVTGHARDGRLPDNLDWRSLADPATTHIYYMAGRTAPMLAARLLEAGLDAGTPVVVATDVSRPQQQVQHLTLAALGSSDVDVLRPVVIGIGEALRMRVPEQLTQVSTGTSAR</sequence>
<dbReference type="Pfam" id="PF10414">
    <property type="entry name" value="CysG_dimeriser"/>
    <property type="match status" value="1"/>
</dbReference>
<dbReference type="EC" id="1.3.1.76" evidence="17"/>
<organism evidence="17 18">
    <name type="scientific">Devosia albogilva</name>
    <dbReference type="NCBI Taxonomy" id="429726"/>
    <lineage>
        <taxon>Bacteria</taxon>
        <taxon>Pseudomonadati</taxon>
        <taxon>Pseudomonadota</taxon>
        <taxon>Alphaproteobacteria</taxon>
        <taxon>Hyphomicrobiales</taxon>
        <taxon>Devosiaceae</taxon>
        <taxon>Devosia</taxon>
    </lineage>
</organism>
<dbReference type="InterPro" id="IPR014776">
    <property type="entry name" value="4pyrrole_Mease_sub2"/>
</dbReference>
<dbReference type="GO" id="GO:0051266">
    <property type="term" value="F:sirohydrochlorin ferrochelatase activity"/>
    <property type="evidence" value="ECO:0007669"/>
    <property type="project" value="UniProtKB-EC"/>
</dbReference>
<dbReference type="EMBL" id="JBHUNP010000001">
    <property type="protein sequence ID" value="MFD2648759.1"/>
    <property type="molecule type" value="Genomic_DNA"/>
</dbReference>
<evidence type="ECO:0000256" key="2">
    <source>
        <dbReference type="ARBA" id="ARBA00005879"/>
    </source>
</evidence>
<dbReference type="Proteomes" id="UP001597521">
    <property type="component" value="Unassembled WGS sequence"/>
</dbReference>
<keyword evidence="7 17" id="KW-0560">Oxidoreductase</keyword>
<dbReference type="Pfam" id="PF13241">
    <property type="entry name" value="NAD_binding_7"/>
    <property type="match status" value="1"/>
</dbReference>
<evidence type="ECO:0000256" key="6">
    <source>
        <dbReference type="ARBA" id="ARBA00022691"/>
    </source>
</evidence>